<sequence length="78" mass="8710">MNTESGIKLQQDHKSQVPATELHRKIDAGAKFAIANAIERHRRLGESISILRDGKVVTLTADEIPVQVVNINFYKTVK</sequence>
<keyword evidence="2" id="KW-1185">Reference proteome</keyword>
<organism evidence="1 2">
    <name type="scientific">Anabaena catenula FACHB-362</name>
    <dbReference type="NCBI Taxonomy" id="2692877"/>
    <lineage>
        <taxon>Bacteria</taxon>
        <taxon>Bacillati</taxon>
        <taxon>Cyanobacteriota</taxon>
        <taxon>Cyanophyceae</taxon>
        <taxon>Nostocales</taxon>
        <taxon>Nostocaceae</taxon>
        <taxon>Anabaena</taxon>
    </lineage>
</organism>
<proteinExistence type="predicted"/>
<name>A0ABR8JAL7_9NOST</name>
<evidence type="ECO:0000313" key="1">
    <source>
        <dbReference type="EMBL" id="MBD2694702.1"/>
    </source>
</evidence>
<dbReference type="EMBL" id="JACJTQ010000057">
    <property type="protein sequence ID" value="MBD2694702.1"/>
    <property type="molecule type" value="Genomic_DNA"/>
</dbReference>
<dbReference type="RefSeq" id="WP_190908840.1">
    <property type="nucleotide sequence ID" value="NZ_JACJTQ010000057.1"/>
</dbReference>
<protein>
    <submittedName>
        <fullName evidence="1">Uncharacterized protein</fullName>
    </submittedName>
</protein>
<gene>
    <name evidence="1" type="ORF">H6G68_23675</name>
</gene>
<evidence type="ECO:0000313" key="2">
    <source>
        <dbReference type="Proteomes" id="UP000660381"/>
    </source>
</evidence>
<reference evidence="1 2" key="1">
    <citation type="journal article" date="2020" name="ISME J.">
        <title>Comparative genomics reveals insights into cyanobacterial evolution and habitat adaptation.</title>
        <authorList>
            <person name="Chen M.Y."/>
            <person name="Teng W.K."/>
            <person name="Zhao L."/>
            <person name="Hu C.X."/>
            <person name="Zhou Y.K."/>
            <person name="Han B.P."/>
            <person name="Song L.R."/>
            <person name="Shu W.S."/>
        </authorList>
    </citation>
    <scope>NUCLEOTIDE SEQUENCE [LARGE SCALE GENOMIC DNA]</scope>
    <source>
        <strain evidence="1 2">FACHB-362</strain>
    </source>
</reference>
<accession>A0ABR8JAL7</accession>
<comment type="caution">
    <text evidence="1">The sequence shown here is derived from an EMBL/GenBank/DDBJ whole genome shotgun (WGS) entry which is preliminary data.</text>
</comment>
<dbReference type="Proteomes" id="UP000660381">
    <property type="component" value="Unassembled WGS sequence"/>
</dbReference>